<sequence>MKPAGETSSVEFGTPSTYYFLYIGLIGNPSAWTTVMRSNNVSNNVNAFSVSFEMSLPSILVSHNDLEEVKDFISSLGSSCSISDFIIDCSCDTAGDLDAQFPEIAMTIGTFEMRVSLFLGGSVYMYVDGSSCKSYFRSGSDFKNLYTWKFGLPIYRAFEINHDLRDYGRLGFVPQSASAKVEDSSNTLSVSWALLTLGSLALTSSNLGLF</sequence>
<reference evidence="1" key="1">
    <citation type="submission" date="2021-01" db="EMBL/GenBank/DDBJ databases">
        <authorList>
            <person name="Corre E."/>
            <person name="Pelletier E."/>
            <person name="Niang G."/>
            <person name="Scheremetjew M."/>
            <person name="Finn R."/>
            <person name="Kale V."/>
            <person name="Holt S."/>
            <person name="Cochrane G."/>
            <person name="Meng A."/>
            <person name="Brown T."/>
            <person name="Cohen L."/>
        </authorList>
    </citation>
    <scope>NUCLEOTIDE SEQUENCE</scope>
    <source>
        <strain evidence="1">Ras09</strain>
    </source>
</reference>
<organism evidence="1">
    <name type="scientific">Strombidium rassoulzadegani</name>
    <dbReference type="NCBI Taxonomy" id="1082188"/>
    <lineage>
        <taxon>Eukaryota</taxon>
        <taxon>Sar</taxon>
        <taxon>Alveolata</taxon>
        <taxon>Ciliophora</taxon>
        <taxon>Intramacronucleata</taxon>
        <taxon>Spirotrichea</taxon>
        <taxon>Oligotrichia</taxon>
        <taxon>Strombidiidae</taxon>
        <taxon>Strombidium</taxon>
    </lineage>
</organism>
<name>A0A7S3FW82_9SPIT</name>
<dbReference type="InterPro" id="IPR021109">
    <property type="entry name" value="Peptidase_aspartic_dom_sf"/>
</dbReference>
<dbReference type="SUPFAM" id="SSF50630">
    <property type="entry name" value="Acid proteases"/>
    <property type="match status" value="1"/>
</dbReference>
<dbReference type="AlphaFoldDB" id="A0A7S3FW82"/>
<evidence type="ECO:0008006" key="2">
    <source>
        <dbReference type="Google" id="ProtNLM"/>
    </source>
</evidence>
<accession>A0A7S3FW82</accession>
<proteinExistence type="predicted"/>
<evidence type="ECO:0000313" key="1">
    <source>
        <dbReference type="EMBL" id="CAE0232734.1"/>
    </source>
</evidence>
<gene>
    <name evidence="1" type="ORF">SRAS04492_LOCUS4532</name>
</gene>
<dbReference type="EMBL" id="HBIA01008785">
    <property type="protein sequence ID" value="CAE0232734.1"/>
    <property type="molecule type" value="Transcribed_RNA"/>
</dbReference>
<protein>
    <recommendedName>
        <fullName evidence="2">Peptidase A1 domain-containing protein</fullName>
    </recommendedName>
</protein>